<keyword evidence="6" id="KW-1185">Reference proteome</keyword>
<evidence type="ECO:0008006" key="7">
    <source>
        <dbReference type="Google" id="ProtNLM"/>
    </source>
</evidence>
<protein>
    <recommendedName>
        <fullName evidence="7">Heat shock 70 kDa protein 12B</fullName>
    </recommendedName>
</protein>
<dbReference type="CDD" id="cd10229">
    <property type="entry name" value="ASKHA_NBD_HSP70_HSPA12"/>
    <property type="match status" value="1"/>
</dbReference>
<dbReference type="GO" id="GO:0005524">
    <property type="term" value="F:ATP binding"/>
    <property type="evidence" value="ECO:0007669"/>
    <property type="project" value="UniProtKB-KW"/>
</dbReference>
<evidence type="ECO:0000313" key="5">
    <source>
        <dbReference type="EnsemblMetazoa" id="G30540.1:cds"/>
    </source>
</evidence>
<dbReference type="InterPro" id="IPR043129">
    <property type="entry name" value="ATPase_NBD"/>
</dbReference>
<dbReference type="InterPro" id="IPR013126">
    <property type="entry name" value="Hsp_70_fam"/>
</dbReference>
<accession>A0A8W8LZX2</accession>
<organism evidence="5 6">
    <name type="scientific">Magallana gigas</name>
    <name type="common">Pacific oyster</name>
    <name type="synonym">Crassostrea gigas</name>
    <dbReference type="NCBI Taxonomy" id="29159"/>
    <lineage>
        <taxon>Eukaryota</taxon>
        <taxon>Metazoa</taxon>
        <taxon>Spiralia</taxon>
        <taxon>Lophotrochozoa</taxon>
        <taxon>Mollusca</taxon>
        <taxon>Bivalvia</taxon>
        <taxon>Autobranchia</taxon>
        <taxon>Pteriomorphia</taxon>
        <taxon>Ostreida</taxon>
        <taxon>Ostreoidea</taxon>
        <taxon>Ostreidae</taxon>
        <taxon>Magallana</taxon>
    </lineage>
</organism>
<dbReference type="PANTHER" id="PTHR14187:SF5">
    <property type="entry name" value="HEAT SHOCK 70 KDA PROTEIN 12A"/>
    <property type="match status" value="1"/>
</dbReference>
<dbReference type="Gene3D" id="3.30.420.40">
    <property type="match status" value="1"/>
</dbReference>
<reference evidence="5" key="1">
    <citation type="submission" date="2022-08" db="UniProtKB">
        <authorList>
            <consortium name="EnsemblMetazoa"/>
        </authorList>
    </citation>
    <scope>IDENTIFICATION</scope>
    <source>
        <strain evidence="5">05x7-T-G4-1.051#20</strain>
    </source>
</reference>
<dbReference type="OrthoDB" id="2963168at2759"/>
<name>A0A8W8LZX2_MAGGI</name>
<dbReference type="PANTHER" id="PTHR14187">
    <property type="entry name" value="ALPHA KINASE/ELONGATION FACTOR 2 KINASE"/>
    <property type="match status" value="1"/>
</dbReference>
<comment type="similarity">
    <text evidence="1">Belongs to the heat shock protein 70 family.</text>
</comment>
<keyword evidence="2" id="KW-0547">Nucleotide-binding</keyword>
<dbReference type="Proteomes" id="UP000005408">
    <property type="component" value="Unassembled WGS sequence"/>
</dbReference>
<evidence type="ECO:0000256" key="4">
    <source>
        <dbReference type="SAM" id="MobiDB-lite"/>
    </source>
</evidence>
<evidence type="ECO:0000256" key="3">
    <source>
        <dbReference type="ARBA" id="ARBA00022840"/>
    </source>
</evidence>
<evidence type="ECO:0000256" key="2">
    <source>
        <dbReference type="ARBA" id="ARBA00022741"/>
    </source>
</evidence>
<keyword evidence="3" id="KW-0067">ATP-binding</keyword>
<dbReference type="AlphaFoldDB" id="A0A8W8LZX2"/>
<dbReference type="PRINTS" id="PR00301">
    <property type="entry name" value="HEATSHOCK70"/>
</dbReference>
<evidence type="ECO:0000256" key="1">
    <source>
        <dbReference type="ARBA" id="ARBA00007381"/>
    </source>
</evidence>
<dbReference type="EnsemblMetazoa" id="G30540.1">
    <property type="protein sequence ID" value="G30540.1:cds"/>
    <property type="gene ID" value="G30540"/>
</dbReference>
<feature type="region of interest" description="Disordered" evidence="4">
    <location>
        <begin position="1"/>
        <end position="24"/>
    </location>
</feature>
<feature type="compositionally biased region" description="Basic residues" evidence="4">
    <location>
        <begin position="7"/>
        <end position="20"/>
    </location>
</feature>
<dbReference type="SUPFAM" id="SSF53067">
    <property type="entry name" value="Actin-like ATPase domain"/>
    <property type="match status" value="2"/>
</dbReference>
<evidence type="ECO:0000313" key="6">
    <source>
        <dbReference type="Proteomes" id="UP000005408"/>
    </source>
</evidence>
<proteinExistence type="inferred from homology"/>
<dbReference type="GO" id="GO:0140662">
    <property type="term" value="F:ATP-dependent protein folding chaperone"/>
    <property type="evidence" value="ECO:0007669"/>
    <property type="project" value="InterPro"/>
</dbReference>
<sequence length="602" mass="68629">MNESHERKKPRDKGKQQKKATPREKNNDLFVVAIDFGTSYTGYAYAQRDSYETDPLRIYGMKIDNNQQLGKVPTSILLTPDDSFHSFGKTTEDTYGEKCSNGERDWKLFKNFKMTLYNASDKKTTRDLVIEDCRGNTISAITLFTLMFSHLKSAFVKQLEEATKGVPDDWIRWVITVPAIWDDSAKQFIREAAEKAGIRKIILALEPECAALYCGTLLQGLRDTLKNQALRIVGPGSRYILLDMGGGTVDITAHEVSRDFTYDELFAANGGPWGGENVNIAFQEYLCEIFTKPVFSEFCKVHTEDFYDLMGAFEQKKRTFEARMVQENKFVVIKLPYYLGKDFPLNTPMDLAVKEHDKLKIPAKHMMGFFNGTLDEISRHIKNKLKTEELKDINNVILVGGFSVPNIVKDRLKEVFPENANFYCPENSEVATLEGAVLYGQSQIHTTYEKSKPRSITPSINSRRSRFTYGMDSHVQFNPTKHPESKKFRDGDEVFCKDYFWVLLRAGAKLSRDKKGTMRTFTMDKDSTTLDVVIYKTENPSPKFVDDPGCLRLGTLVVDMTEGLGIPNREIKIGLQYNDTELNVYAINNRDEIVKTTFDLLA</sequence>
<dbReference type="Pfam" id="PF00012">
    <property type="entry name" value="HSP70"/>
    <property type="match status" value="1"/>
</dbReference>
<dbReference type="OMA" id="ITAHEVN"/>